<dbReference type="PRINTS" id="PR00081">
    <property type="entry name" value="GDHRDH"/>
</dbReference>
<dbReference type="InterPro" id="IPR036291">
    <property type="entry name" value="NAD(P)-bd_dom_sf"/>
</dbReference>
<sequence length="261" mass="26255">MDFGLNGRRALVLSSSRGLGLGIATALAAEGAEVLLTGRDEAALAEAVATITASGGKASWVSADLSDPATPAALAATAREVLGSVDILVNNTGGPPPGGVQGMEPGVLAAQAQAMVFSVIELTNILLADMKAAGWGRVLTVASSGVEQPIPTLAMSNTLRSALRGWSKTLSGEVAADGITVNMLLPGRIHTARVDQLDAAAASRTGRDIEAVRSASRATIPMGRYGTVAEFAAAAAFLCSAPASYVTGITLRCDGGAIRSV</sequence>
<organism evidence="2 3">
    <name type="scientific">Paroceanicella profunda</name>
    <dbReference type="NCBI Taxonomy" id="2579971"/>
    <lineage>
        <taxon>Bacteria</taxon>
        <taxon>Pseudomonadati</taxon>
        <taxon>Pseudomonadota</taxon>
        <taxon>Alphaproteobacteria</taxon>
        <taxon>Rhodobacterales</taxon>
        <taxon>Paracoccaceae</taxon>
        <taxon>Paroceanicella</taxon>
    </lineage>
</organism>
<evidence type="ECO:0000313" key="2">
    <source>
        <dbReference type="EMBL" id="QDL91157.1"/>
    </source>
</evidence>
<accession>A0A5B8FGM1</accession>
<dbReference type="Pfam" id="PF13561">
    <property type="entry name" value="adh_short_C2"/>
    <property type="match status" value="1"/>
</dbReference>
<evidence type="ECO:0000256" key="1">
    <source>
        <dbReference type="ARBA" id="ARBA00006484"/>
    </source>
</evidence>
<name>A0A5B8FGM1_9RHOB</name>
<dbReference type="SUPFAM" id="SSF51735">
    <property type="entry name" value="NAD(P)-binding Rossmann-fold domains"/>
    <property type="match status" value="1"/>
</dbReference>
<comment type="similarity">
    <text evidence="1">Belongs to the short-chain dehydrogenases/reductases (SDR) family.</text>
</comment>
<dbReference type="Gene3D" id="3.40.50.720">
    <property type="entry name" value="NAD(P)-binding Rossmann-like Domain"/>
    <property type="match status" value="1"/>
</dbReference>
<gene>
    <name evidence="2" type="ORF">FDP22_04790</name>
</gene>
<dbReference type="EMBL" id="CP040818">
    <property type="protein sequence ID" value="QDL91157.1"/>
    <property type="molecule type" value="Genomic_DNA"/>
</dbReference>
<dbReference type="InterPro" id="IPR050259">
    <property type="entry name" value="SDR"/>
</dbReference>
<protein>
    <submittedName>
        <fullName evidence="2">SDR family oxidoreductase</fullName>
    </submittedName>
</protein>
<dbReference type="PANTHER" id="PTHR42879:SF6">
    <property type="entry name" value="NADPH-DEPENDENT REDUCTASE BACG"/>
    <property type="match status" value="1"/>
</dbReference>
<dbReference type="RefSeq" id="WP_138575555.1">
    <property type="nucleotide sequence ID" value="NZ_CP040818.1"/>
</dbReference>
<evidence type="ECO:0000313" key="3">
    <source>
        <dbReference type="Proteomes" id="UP000305888"/>
    </source>
</evidence>
<dbReference type="Proteomes" id="UP000305888">
    <property type="component" value="Chromosome"/>
</dbReference>
<dbReference type="PANTHER" id="PTHR42879">
    <property type="entry name" value="3-OXOACYL-(ACYL-CARRIER-PROTEIN) REDUCTASE"/>
    <property type="match status" value="1"/>
</dbReference>
<dbReference type="AlphaFoldDB" id="A0A5B8FGM1"/>
<proteinExistence type="inferred from homology"/>
<dbReference type="KEGG" id="ppru:FDP22_04790"/>
<reference evidence="2 3" key="1">
    <citation type="submission" date="2019-06" db="EMBL/GenBank/DDBJ databases">
        <title>Genome sequence of Rhodobacteraceae bacterium D4M1.</title>
        <authorList>
            <person name="Cao J."/>
        </authorList>
    </citation>
    <scope>NUCLEOTIDE SEQUENCE [LARGE SCALE GENOMIC DNA]</scope>
    <source>
        <strain evidence="2 3">D4M1</strain>
    </source>
</reference>
<dbReference type="OrthoDB" id="9804774at2"/>
<keyword evidence="3" id="KW-1185">Reference proteome</keyword>
<dbReference type="InterPro" id="IPR002347">
    <property type="entry name" value="SDR_fam"/>
</dbReference>